<keyword evidence="3" id="KW-1185">Reference proteome</keyword>
<protein>
    <submittedName>
        <fullName evidence="2">Uncharacterized protein</fullName>
    </submittedName>
</protein>
<evidence type="ECO:0000256" key="1">
    <source>
        <dbReference type="SAM" id="Phobius"/>
    </source>
</evidence>
<feature type="transmembrane region" description="Helical" evidence="1">
    <location>
        <begin position="31"/>
        <end position="49"/>
    </location>
</feature>
<keyword evidence="1" id="KW-1133">Transmembrane helix</keyword>
<name>A0ABS1LU88_9LACO</name>
<reference evidence="2 3" key="1">
    <citation type="journal article" date="2021" name="Microorganisms">
        <title>Dual Inhibition of Salmonella enterica and Clostridium perfringens by New Probiotic Candidates Isolated from Chicken Intestinal Mucosa.</title>
        <authorList>
            <person name="Lone A."/>
            <person name="Mottawea W."/>
            <person name="Ait Chait Y."/>
            <person name="Hammami R."/>
        </authorList>
    </citation>
    <scope>NUCLEOTIDE SEQUENCE [LARGE SCALE GENOMIC DNA]</scope>
    <source>
        <strain evidence="2 3">A12</strain>
    </source>
</reference>
<evidence type="ECO:0000313" key="3">
    <source>
        <dbReference type="Proteomes" id="UP000640912"/>
    </source>
</evidence>
<keyword evidence="1" id="KW-0472">Membrane</keyword>
<feature type="transmembrane region" description="Helical" evidence="1">
    <location>
        <begin position="61"/>
        <end position="81"/>
    </location>
</feature>
<accession>A0ABS1LU88</accession>
<comment type="caution">
    <text evidence="2">The sequence shown here is derived from an EMBL/GenBank/DDBJ whole genome shotgun (WGS) entry which is preliminary data.</text>
</comment>
<dbReference type="EMBL" id="JAEHNR010000030">
    <property type="protein sequence ID" value="MBL1071833.1"/>
    <property type="molecule type" value="Genomic_DNA"/>
</dbReference>
<organism evidence="2 3">
    <name type="scientific">Lactobacillus kitasatonis</name>
    <dbReference type="NCBI Taxonomy" id="237446"/>
    <lineage>
        <taxon>Bacteria</taxon>
        <taxon>Bacillati</taxon>
        <taxon>Bacillota</taxon>
        <taxon>Bacilli</taxon>
        <taxon>Lactobacillales</taxon>
        <taxon>Lactobacillaceae</taxon>
        <taxon>Lactobacillus</taxon>
    </lineage>
</organism>
<gene>
    <name evidence="2" type="ORF">JEM47_04915</name>
</gene>
<dbReference type="Proteomes" id="UP000640912">
    <property type="component" value="Unassembled WGS sequence"/>
</dbReference>
<evidence type="ECO:0000313" key="2">
    <source>
        <dbReference type="EMBL" id="MBL1071833.1"/>
    </source>
</evidence>
<keyword evidence="1" id="KW-0812">Transmembrane</keyword>
<proteinExistence type="predicted"/>
<feature type="transmembrane region" description="Helical" evidence="1">
    <location>
        <begin position="7"/>
        <end position="25"/>
    </location>
</feature>
<sequence>MKNKKTLWILGTLLFSAITGIYFYFNIHNSSGTTMAIILAGFTLYLLFQTSQFYSKMWTKILIYLIDIIWIIVVLLVVGLFSH</sequence>